<dbReference type="OrthoDB" id="3174721at2759"/>
<feature type="compositionally biased region" description="Polar residues" evidence="1">
    <location>
        <begin position="1"/>
        <end position="10"/>
    </location>
</feature>
<reference evidence="3" key="1">
    <citation type="journal article" date="2014" name="Proc. Natl. Acad. Sci. U.S.A.">
        <title>Extensive sampling of basidiomycete genomes demonstrates inadequacy of the white-rot/brown-rot paradigm for wood decay fungi.</title>
        <authorList>
            <person name="Riley R."/>
            <person name="Salamov A.A."/>
            <person name="Brown D.W."/>
            <person name="Nagy L.G."/>
            <person name="Floudas D."/>
            <person name="Held B.W."/>
            <person name="Levasseur A."/>
            <person name="Lombard V."/>
            <person name="Morin E."/>
            <person name="Otillar R."/>
            <person name="Lindquist E.A."/>
            <person name="Sun H."/>
            <person name="LaButti K.M."/>
            <person name="Schmutz J."/>
            <person name="Jabbour D."/>
            <person name="Luo H."/>
            <person name="Baker S.E."/>
            <person name="Pisabarro A.G."/>
            <person name="Walton J.D."/>
            <person name="Blanchette R.A."/>
            <person name="Henrissat B."/>
            <person name="Martin F."/>
            <person name="Cullen D."/>
            <person name="Hibbett D.S."/>
            <person name="Grigoriev I.V."/>
        </authorList>
    </citation>
    <scope>NUCLEOTIDE SEQUENCE [LARGE SCALE GENOMIC DNA]</scope>
    <source>
        <strain evidence="3">MUCL 33604</strain>
    </source>
</reference>
<proteinExistence type="predicted"/>
<dbReference type="AlphaFoldDB" id="A0A067PZ91"/>
<feature type="region of interest" description="Disordered" evidence="1">
    <location>
        <begin position="1"/>
        <end position="33"/>
    </location>
</feature>
<sequence>MPTSSYQDNNLLSTPGGSTSSSEKQNRSFKAESQITIPKLEPLPVLPSKVEFHHQGPHFMIVIAPEHTELPPDKRIRVAWSTISVSLNCFAPDRSHTITIRQSERKVAQVEIGNPEYGDKIGTVWLDNAAYWLDNNDTYWISDVLTTGKNGFFTVAFGWKHTVQWNFNNVVLLWNCTLEIKQCYLVVDGKAQHLLASLSFPSVQFEGNRITKKVPASISFGKNIDNTLRLPVLVSALIIERRRVLG</sequence>
<protein>
    <submittedName>
        <fullName evidence="2">Uncharacterized protein</fullName>
    </submittedName>
</protein>
<dbReference type="EMBL" id="KL197714">
    <property type="protein sequence ID" value="KDQ60009.1"/>
    <property type="molecule type" value="Genomic_DNA"/>
</dbReference>
<keyword evidence="3" id="KW-1185">Reference proteome</keyword>
<dbReference type="HOGENOM" id="CLU_1129199_0_0_1"/>
<feature type="compositionally biased region" description="Low complexity" evidence="1">
    <location>
        <begin position="11"/>
        <end position="22"/>
    </location>
</feature>
<evidence type="ECO:0000313" key="2">
    <source>
        <dbReference type="EMBL" id="KDQ60009.1"/>
    </source>
</evidence>
<name>A0A067PZ91_9AGAM</name>
<organism evidence="2 3">
    <name type="scientific">Jaapia argillacea MUCL 33604</name>
    <dbReference type="NCBI Taxonomy" id="933084"/>
    <lineage>
        <taxon>Eukaryota</taxon>
        <taxon>Fungi</taxon>
        <taxon>Dikarya</taxon>
        <taxon>Basidiomycota</taxon>
        <taxon>Agaricomycotina</taxon>
        <taxon>Agaricomycetes</taxon>
        <taxon>Agaricomycetidae</taxon>
        <taxon>Jaapiales</taxon>
        <taxon>Jaapiaceae</taxon>
        <taxon>Jaapia</taxon>
    </lineage>
</organism>
<accession>A0A067PZ91</accession>
<dbReference type="Proteomes" id="UP000027265">
    <property type="component" value="Unassembled WGS sequence"/>
</dbReference>
<gene>
    <name evidence="2" type="ORF">JAAARDRAFT_56022</name>
</gene>
<evidence type="ECO:0000256" key="1">
    <source>
        <dbReference type="SAM" id="MobiDB-lite"/>
    </source>
</evidence>
<evidence type="ECO:0000313" key="3">
    <source>
        <dbReference type="Proteomes" id="UP000027265"/>
    </source>
</evidence>
<dbReference type="InParanoid" id="A0A067PZ91"/>